<evidence type="ECO:0000313" key="2">
    <source>
        <dbReference type="Proteomes" id="UP000299102"/>
    </source>
</evidence>
<name>A0A4C1U5C4_EUMVA</name>
<protein>
    <submittedName>
        <fullName evidence="1">Uncharacterized protein</fullName>
    </submittedName>
</protein>
<dbReference type="Proteomes" id="UP000299102">
    <property type="component" value="Unassembled WGS sequence"/>
</dbReference>
<organism evidence="1 2">
    <name type="scientific">Eumeta variegata</name>
    <name type="common">Bagworm moth</name>
    <name type="synonym">Eumeta japonica</name>
    <dbReference type="NCBI Taxonomy" id="151549"/>
    <lineage>
        <taxon>Eukaryota</taxon>
        <taxon>Metazoa</taxon>
        <taxon>Ecdysozoa</taxon>
        <taxon>Arthropoda</taxon>
        <taxon>Hexapoda</taxon>
        <taxon>Insecta</taxon>
        <taxon>Pterygota</taxon>
        <taxon>Neoptera</taxon>
        <taxon>Endopterygota</taxon>
        <taxon>Lepidoptera</taxon>
        <taxon>Glossata</taxon>
        <taxon>Ditrysia</taxon>
        <taxon>Tineoidea</taxon>
        <taxon>Psychidae</taxon>
        <taxon>Oiketicinae</taxon>
        <taxon>Eumeta</taxon>
    </lineage>
</organism>
<comment type="caution">
    <text evidence="1">The sequence shown here is derived from an EMBL/GenBank/DDBJ whole genome shotgun (WGS) entry which is preliminary data.</text>
</comment>
<sequence>MPDYQRTVRFQVKSLLPQQALRLVEHISEGFKRKRKTVAVFFDIAGVQFALFADDTVLYLRGSNFRQITPRLQKDIDAMVPNLENRGMHTAGDDVFGVNLRPCRLKHTPPTPNFAKQLLQKSFRRILGIQPVLNLHVISYAEMPTLWHALKVFYADRSR</sequence>
<gene>
    <name evidence="1" type="ORF">EVAR_9738_1</name>
</gene>
<accession>A0A4C1U5C4</accession>
<evidence type="ECO:0000313" key="1">
    <source>
        <dbReference type="EMBL" id="GBP21555.1"/>
    </source>
</evidence>
<dbReference type="OrthoDB" id="416454at2759"/>
<dbReference type="AlphaFoldDB" id="A0A4C1U5C4"/>
<reference evidence="1 2" key="1">
    <citation type="journal article" date="2019" name="Commun. Biol.">
        <title>The bagworm genome reveals a unique fibroin gene that provides high tensile strength.</title>
        <authorList>
            <person name="Kono N."/>
            <person name="Nakamura H."/>
            <person name="Ohtoshi R."/>
            <person name="Tomita M."/>
            <person name="Numata K."/>
            <person name="Arakawa K."/>
        </authorList>
    </citation>
    <scope>NUCLEOTIDE SEQUENCE [LARGE SCALE GENOMIC DNA]</scope>
</reference>
<keyword evidence="2" id="KW-1185">Reference proteome</keyword>
<proteinExistence type="predicted"/>
<dbReference type="EMBL" id="BGZK01000130">
    <property type="protein sequence ID" value="GBP21555.1"/>
    <property type="molecule type" value="Genomic_DNA"/>
</dbReference>